<keyword evidence="2" id="KW-1185">Reference proteome</keyword>
<comment type="caution">
    <text evidence="1">The sequence shown here is derived from an EMBL/GenBank/DDBJ whole genome shotgun (WGS) entry which is preliminary data.</text>
</comment>
<gene>
    <name evidence="1" type="ORF">C0W27_20760</name>
</gene>
<organism evidence="1 2">
    <name type="scientific">Photobacterium angustum</name>
    <dbReference type="NCBI Taxonomy" id="661"/>
    <lineage>
        <taxon>Bacteria</taxon>
        <taxon>Pseudomonadati</taxon>
        <taxon>Pseudomonadota</taxon>
        <taxon>Gammaproteobacteria</taxon>
        <taxon>Vibrionales</taxon>
        <taxon>Vibrionaceae</taxon>
        <taxon>Photobacterium</taxon>
    </lineage>
</organism>
<dbReference type="EMBL" id="PYOU01000027">
    <property type="protein sequence ID" value="PSX03930.1"/>
    <property type="molecule type" value="Genomic_DNA"/>
</dbReference>
<proteinExistence type="predicted"/>
<evidence type="ECO:0000313" key="2">
    <source>
        <dbReference type="Proteomes" id="UP000240989"/>
    </source>
</evidence>
<name>A0ABX5GZ98_PHOAN</name>
<protein>
    <submittedName>
        <fullName evidence="1">Uncharacterized protein</fullName>
    </submittedName>
</protein>
<dbReference type="RefSeq" id="WP_045152835.1">
    <property type="nucleotide sequence ID" value="NZ_JZSW01000007.1"/>
</dbReference>
<dbReference type="Proteomes" id="UP000240989">
    <property type="component" value="Unassembled WGS sequence"/>
</dbReference>
<evidence type="ECO:0000313" key="1">
    <source>
        <dbReference type="EMBL" id="PSX03930.1"/>
    </source>
</evidence>
<accession>A0ABX5GZ98</accession>
<sequence>MKDLKAYSKHINSTQEIKDIFISSESLKDYKNNINSSQEIKDIFISTDTSDIEKQSSEEASAITNNVSIKIQLQQSE</sequence>
<reference evidence="1 2" key="1">
    <citation type="submission" date="2018-01" db="EMBL/GenBank/DDBJ databases">
        <title>Whole genome sequencing of Histamine producing bacteria.</title>
        <authorList>
            <person name="Butler K."/>
        </authorList>
    </citation>
    <scope>NUCLEOTIDE SEQUENCE [LARGE SCALE GENOMIC DNA]</scope>
    <source>
        <strain evidence="1 2">A6-1</strain>
    </source>
</reference>